<keyword evidence="2" id="KW-1185">Reference proteome</keyword>
<dbReference type="STRING" id="459349.CLOAM1028"/>
<sequence>MSFISFTIIIQFSGLTYFGSAKNSQCIFLSGECEMEYDPIKNRLAKAIDMFPALRKLVYMAFNLIFLRQRYVLKEIRNLFREPDKIDLYDAGAGFCQYSAYVLSHWFNSNAFATDLKTDYLRSFSAYADIYYPGRFTYKTADLQTFIPSQKFNLALAIDIMEHIENDVSALNNLYNALEKKGYLLLSTPSDLYETAKFTSEHIRAGYNKKELENKLNRIGFRIIKSIYTYGTYGALSWKLLIKIPLQLISKKLYPLLPLYYLLVYPLAEILMRLDMKTDNKQGTGILIVAQKP</sequence>
<dbReference type="Gene3D" id="3.40.50.150">
    <property type="entry name" value="Vaccinia Virus protein VP39"/>
    <property type="match status" value="1"/>
</dbReference>
<dbReference type="Pfam" id="PF13489">
    <property type="entry name" value="Methyltransf_23"/>
    <property type="match status" value="1"/>
</dbReference>
<evidence type="ECO:0000313" key="1">
    <source>
        <dbReference type="EMBL" id="CAO80900.1"/>
    </source>
</evidence>
<proteinExistence type="predicted"/>
<dbReference type="AlphaFoldDB" id="B0VHT5"/>
<dbReference type="HOGENOM" id="CLU_1015180_0_0_0"/>
<dbReference type="EMBL" id="CU466930">
    <property type="protein sequence ID" value="CAO80900.1"/>
    <property type="molecule type" value="Genomic_DNA"/>
</dbReference>
<evidence type="ECO:0000313" key="2">
    <source>
        <dbReference type="Proteomes" id="UP000002019"/>
    </source>
</evidence>
<name>B0VHT5_CLOAI</name>
<dbReference type="SUPFAM" id="SSF53335">
    <property type="entry name" value="S-adenosyl-L-methionine-dependent methyltransferases"/>
    <property type="match status" value="1"/>
</dbReference>
<dbReference type="KEGG" id="caci:CLOAM1028"/>
<gene>
    <name evidence="1" type="ordered locus">CLOAM1028</name>
</gene>
<dbReference type="eggNOG" id="COG2227">
    <property type="taxonomic scope" value="Bacteria"/>
</dbReference>
<dbReference type="Proteomes" id="UP000002019">
    <property type="component" value="Chromosome"/>
</dbReference>
<accession>B0VHT5</accession>
<dbReference type="InterPro" id="IPR029063">
    <property type="entry name" value="SAM-dependent_MTases_sf"/>
</dbReference>
<organism evidence="1 2">
    <name type="scientific">Cloacimonas acidaminovorans (strain Evry)</name>
    <dbReference type="NCBI Taxonomy" id="459349"/>
    <lineage>
        <taxon>Bacteria</taxon>
        <taxon>Pseudomonadati</taxon>
        <taxon>Candidatus Cloacimonadota</taxon>
        <taxon>Candidatus Cloacimonadia</taxon>
        <taxon>Candidatus Cloacimonadales</taxon>
        <taxon>Candidatus Cloacimonadaceae</taxon>
        <taxon>Candidatus Cloacimonas</taxon>
    </lineage>
</organism>
<evidence type="ECO:0008006" key="3">
    <source>
        <dbReference type="Google" id="ProtNLM"/>
    </source>
</evidence>
<reference evidence="1 2" key="1">
    <citation type="journal article" date="2008" name="J. Bacteriol.">
        <title>'Candidatus Cloacamonas acidaminovorans': genome sequence reconstruction provides a first glimpse of a new bacterial division.</title>
        <authorList>
            <person name="Pelletier E."/>
            <person name="Kreimeyer A."/>
            <person name="Bocs S."/>
            <person name="Rouy Z."/>
            <person name="Gyapay G."/>
            <person name="Chouari R."/>
            <person name="Riviere D."/>
            <person name="Ganesan A."/>
            <person name="Daegelen P."/>
            <person name="Sghir A."/>
            <person name="Cohen G.N."/>
            <person name="Medigue C."/>
            <person name="Weissenbach J."/>
            <person name="Le Paslier D."/>
        </authorList>
    </citation>
    <scope>NUCLEOTIDE SEQUENCE [LARGE SCALE GENOMIC DNA]</scope>
    <source>
        <strain evidence="2">Evry</strain>
    </source>
</reference>
<protein>
    <recommendedName>
        <fullName evidence="3">Class I SAM-dependent methyltransferase</fullName>
    </recommendedName>
</protein>